<feature type="transmembrane region" description="Helical" evidence="1">
    <location>
        <begin position="488"/>
        <end position="508"/>
    </location>
</feature>
<keyword evidence="1" id="KW-0472">Membrane</keyword>
<organism evidence="2 3">
    <name type="scientific">Hoylesella nanceiensis</name>
    <dbReference type="NCBI Taxonomy" id="425941"/>
    <lineage>
        <taxon>Bacteria</taxon>
        <taxon>Pseudomonadati</taxon>
        <taxon>Bacteroidota</taxon>
        <taxon>Bacteroidia</taxon>
        <taxon>Bacteroidales</taxon>
        <taxon>Prevotellaceae</taxon>
        <taxon>Hoylesella</taxon>
    </lineage>
</organism>
<dbReference type="InterPro" id="IPR005625">
    <property type="entry name" value="PepSY-ass_TM"/>
</dbReference>
<evidence type="ECO:0000313" key="3">
    <source>
        <dbReference type="Proteomes" id="UP000788426"/>
    </source>
</evidence>
<sequence>MIQQSPNISPKKPSKKMRWWHKWGGLFFTFFLLMFCISGIILNHRKAFSSFDIPRSILPKAYHYDHWNLGAVKGGLQLNSDSVLFFGSNGIGLYSSKAENYIPFNEGLKNGADNRLIINIIKTNNNTIIACANFDIYQLDIKKKQWISLSEYLPIDERITDIASEGNNLIVQTRSHLYVAAYPFTSFKQVTIKAPNDEKIQNGLFRTIWTLHSGELFGLIGKLFVDLLGLVVIILCITGLVITFCPKLISLNKNNPSRVQKSRKGFNLAMKWHNKIGVTMLVFLLILAITGTFLRPPLLITIVKVKHSPIPFTTQYTSNTWNDKLRTIRYDNVNKQWLIYTSEGFFQLKTLNDSPKRLGSAPPVSFMGVTVLEQQDANRWVVGSFSGLFEWNTQTGAIQDLYAGEPFYSVSADGIPTSTNSVAGYYKPKDKEAIIFDYGRGAENINLEPTFIRMPQSFHQARMSLWHVALETHAGRIYSFLPQIIVKLFIFLSGVFLISVLISGYVAYRKIHKKKSSRKEIQNK</sequence>
<dbReference type="PANTHER" id="PTHR34219">
    <property type="entry name" value="IRON-REGULATED INNER MEMBRANE PROTEIN-RELATED"/>
    <property type="match status" value="1"/>
</dbReference>
<protein>
    <submittedName>
        <fullName evidence="2">PepSY domain-containing protein</fullName>
    </submittedName>
</protein>
<evidence type="ECO:0000313" key="2">
    <source>
        <dbReference type="EMBL" id="MBW4768450.1"/>
    </source>
</evidence>
<dbReference type="RefSeq" id="WP_219479244.1">
    <property type="nucleotide sequence ID" value="NZ_JAHXCT010000001.1"/>
</dbReference>
<dbReference type="Pfam" id="PF03929">
    <property type="entry name" value="PepSY_TM"/>
    <property type="match status" value="2"/>
</dbReference>
<comment type="caution">
    <text evidence="2">The sequence shown here is derived from an EMBL/GenBank/DDBJ whole genome shotgun (WGS) entry which is preliminary data.</text>
</comment>
<dbReference type="Proteomes" id="UP000788426">
    <property type="component" value="Unassembled WGS sequence"/>
</dbReference>
<feature type="transmembrane region" description="Helical" evidence="1">
    <location>
        <begin position="227"/>
        <end position="251"/>
    </location>
</feature>
<evidence type="ECO:0000256" key="1">
    <source>
        <dbReference type="SAM" id="Phobius"/>
    </source>
</evidence>
<keyword evidence="1" id="KW-1133">Transmembrane helix</keyword>
<dbReference type="EMBL" id="JAHXCT010000001">
    <property type="protein sequence ID" value="MBW4768450.1"/>
    <property type="molecule type" value="Genomic_DNA"/>
</dbReference>
<reference evidence="2 3" key="1">
    <citation type="submission" date="2021-07" db="EMBL/GenBank/DDBJ databases">
        <title>Genomic diversity and antimicrobial resistance of Prevotella spp. isolated from chronic lung disease airways.</title>
        <authorList>
            <person name="Webb K.A."/>
            <person name="Olagoke O.S."/>
            <person name="Baird T."/>
            <person name="Neill J."/>
            <person name="Pham A."/>
            <person name="Wells T.J."/>
            <person name="Ramsay K.A."/>
            <person name="Bell S.C."/>
            <person name="Sarovich D.S."/>
            <person name="Price E.P."/>
        </authorList>
    </citation>
    <scope>NUCLEOTIDE SEQUENCE [LARGE SCALE GENOMIC DNA]</scope>
    <source>
        <strain evidence="2 3">SCHI0011.S.12</strain>
    </source>
</reference>
<gene>
    <name evidence="2" type="ORF">KZO38_01515</name>
</gene>
<feature type="transmembrane region" description="Helical" evidence="1">
    <location>
        <begin position="20"/>
        <end position="42"/>
    </location>
</feature>
<feature type="transmembrane region" description="Helical" evidence="1">
    <location>
        <begin position="272"/>
        <end position="294"/>
    </location>
</feature>
<keyword evidence="1" id="KW-0812">Transmembrane</keyword>
<keyword evidence="3" id="KW-1185">Reference proteome</keyword>
<proteinExistence type="predicted"/>
<name>A0ABS6YA74_9BACT</name>
<accession>A0ABS6YA74</accession>